<dbReference type="Proteomes" id="UP001141933">
    <property type="component" value="Unassembled WGS sequence"/>
</dbReference>
<dbReference type="RefSeq" id="WP_269878844.1">
    <property type="nucleotide sequence ID" value="NZ_JAPZVM010000013.1"/>
</dbReference>
<proteinExistence type="predicted"/>
<evidence type="ECO:0000313" key="2">
    <source>
        <dbReference type="Proteomes" id="UP001141933"/>
    </source>
</evidence>
<sequence length="337" mass="38800">MEDTPKNETKLLGPEGEIYPRQKTFSSWCYLFVHHTKVENVTQKLEKKFNVFVHKRILYKKEKGHIYQEEKPTITGLVFIQGEPCVIQEYLSQNYFGLYLVNDCSTGKIAVIPDSVMQPFMQLSRLDAHRIRFMPHSLDYYAEGHTLVRITSGILAGMEGYQVRIAKDRCLITSIGGITVAIGKVNKESFENIDQYIRQRREEQNEESLVRDVELTPVQSEINKCFFHPKNQLDVVAIAGCLHSWIIKARMHIDTEKLSEAAEIALFLLEEVGNRFHSIYDSPQIGSFKELTYVCAEASCILSDVVSHFHASEDLVQYIETQIQSITVRYPFLPIDR</sequence>
<name>A0ABT4PKC7_9BACT</name>
<keyword evidence="2" id="KW-1185">Reference proteome</keyword>
<reference evidence="1" key="1">
    <citation type="submission" date="2022-12" db="EMBL/GenBank/DDBJ databases">
        <title>Phocaeicola acetigenes sp. nov., isolated feces from a healthy human.</title>
        <authorList>
            <person name="Do H."/>
            <person name="Ha Y.B."/>
            <person name="Kim J.-S."/>
            <person name="Suh M.K."/>
            <person name="Kim H.S."/>
            <person name="Lee J.-S."/>
        </authorList>
    </citation>
    <scope>NUCLEOTIDE SEQUENCE</scope>
    <source>
        <strain evidence="1">KGMB11183</strain>
    </source>
</reference>
<protein>
    <submittedName>
        <fullName evidence="1">Transcriptional regulator</fullName>
    </submittedName>
</protein>
<evidence type="ECO:0000313" key="1">
    <source>
        <dbReference type="EMBL" id="MCZ8373512.1"/>
    </source>
</evidence>
<accession>A0ABT4PKC7</accession>
<dbReference type="EMBL" id="JAPZVM010000013">
    <property type="protein sequence ID" value="MCZ8373512.1"/>
    <property type="molecule type" value="Genomic_DNA"/>
</dbReference>
<gene>
    <name evidence="1" type="ORF">O6P32_12475</name>
</gene>
<comment type="caution">
    <text evidence="1">The sequence shown here is derived from an EMBL/GenBank/DDBJ whole genome shotgun (WGS) entry which is preliminary data.</text>
</comment>
<organism evidence="1 2">
    <name type="scientific">Phocaeicola acetigenes</name>
    <dbReference type="NCBI Taxonomy" id="3016083"/>
    <lineage>
        <taxon>Bacteria</taxon>
        <taxon>Pseudomonadati</taxon>
        <taxon>Bacteroidota</taxon>
        <taxon>Bacteroidia</taxon>
        <taxon>Bacteroidales</taxon>
        <taxon>Bacteroidaceae</taxon>
        <taxon>Phocaeicola</taxon>
    </lineage>
</organism>